<dbReference type="EMBL" id="CP115921">
    <property type="protein sequence ID" value="XCD18399.1"/>
    <property type="molecule type" value="Genomic_DNA"/>
</dbReference>
<sequence length="315" mass="36191">MNPYSNIPYSHNALKVFEAVARLMSFTMAAKELHVTQSAVSRQVKQLEDELNASLVIRGHRSIQLTLKGQALYEVLGRNYAALQSLLDSWKEPDASKIVIRAALSFATRALLPKIQQLNERFPSYEIAVIPVIDEEESLGKGDYDLFVFTTRNSANYENDPEIFFMREEYMAPVCTQQLIGDRRDIAHLLTLPRLHPTLDHLDWRSWLNKIHHTDRSVPRNSTFFTLDLTLSACLSGHGVAVTDLLLALPELEREYLVCPENARIHSSGWRYFCHQRTQSPIVEELVDWLKQETVEELRKLQQLSERHGWGPIRG</sequence>
<evidence type="ECO:0000259" key="5">
    <source>
        <dbReference type="PROSITE" id="PS50931"/>
    </source>
</evidence>
<keyword evidence="4" id="KW-0804">Transcription</keyword>
<dbReference type="AlphaFoldDB" id="A0AAU8BNW7"/>
<dbReference type="Gene3D" id="3.40.190.10">
    <property type="entry name" value="Periplasmic binding protein-like II"/>
    <property type="match status" value="2"/>
</dbReference>
<dbReference type="GO" id="GO:0003700">
    <property type="term" value="F:DNA-binding transcription factor activity"/>
    <property type="evidence" value="ECO:0007669"/>
    <property type="project" value="InterPro"/>
</dbReference>
<evidence type="ECO:0000256" key="2">
    <source>
        <dbReference type="ARBA" id="ARBA00023015"/>
    </source>
</evidence>
<protein>
    <submittedName>
        <fullName evidence="6">LysR family transcriptional regulator</fullName>
    </submittedName>
</protein>
<accession>A0AAU8BNW7</accession>
<dbReference type="Gene3D" id="1.10.10.10">
    <property type="entry name" value="Winged helix-like DNA-binding domain superfamily/Winged helix DNA-binding domain"/>
    <property type="match status" value="1"/>
</dbReference>
<organism evidence="6">
    <name type="scientific">Vibrio chaetopteri</name>
    <dbReference type="NCBI Taxonomy" id="3016528"/>
    <lineage>
        <taxon>Bacteria</taxon>
        <taxon>Pseudomonadati</taxon>
        <taxon>Pseudomonadota</taxon>
        <taxon>Gammaproteobacteria</taxon>
        <taxon>Vibrionales</taxon>
        <taxon>Vibrionaceae</taxon>
        <taxon>Vibrio</taxon>
    </lineage>
</organism>
<dbReference type="PANTHER" id="PTHR30537:SF26">
    <property type="entry name" value="GLYCINE CLEAVAGE SYSTEM TRANSCRIPTIONAL ACTIVATOR"/>
    <property type="match status" value="1"/>
</dbReference>
<evidence type="ECO:0000256" key="4">
    <source>
        <dbReference type="ARBA" id="ARBA00023163"/>
    </source>
</evidence>
<dbReference type="FunFam" id="1.10.10.10:FF:000001">
    <property type="entry name" value="LysR family transcriptional regulator"/>
    <property type="match status" value="1"/>
</dbReference>
<dbReference type="GO" id="GO:0006351">
    <property type="term" value="P:DNA-templated transcription"/>
    <property type="evidence" value="ECO:0007669"/>
    <property type="project" value="TreeGrafter"/>
</dbReference>
<gene>
    <name evidence="6" type="ORF">PG915_16615</name>
</gene>
<dbReference type="InterPro" id="IPR036390">
    <property type="entry name" value="WH_DNA-bd_sf"/>
</dbReference>
<keyword evidence="2" id="KW-0805">Transcription regulation</keyword>
<dbReference type="InterPro" id="IPR000847">
    <property type="entry name" value="LysR_HTH_N"/>
</dbReference>
<dbReference type="Pfam" id="PF00126">
    <property type="entry name" value="HTH_1"/>
    <property type="match status" value="1"/>
</dbReference>
<feature type="domain" description="HTH lysR-type" evidence="5">
    <location>
        <begin position="12"/>
        <end position="66"/>
    </location>
</feature>
<dbReference type="Pfam" id="PF03466">
    <property type="entry name" value="LysR_substrate"/>
    <property type="match status" value="1"/>
</dbReference>
<dbReference type="SUPFAM" id="SSF53850">
    <property type="entry name" value="Periplasmic binding protein-like II"/>
    <property type="match status" value="1"/>
</dbReference>
<dbReference type="InterPro" id="IPR036388">
    <property type="entry name" value="WH-like_DNA-bd_sf"/>
</dbReference>
<reference evidence="6" key="1">
    <citation type="submission" date="2023-01" db="EMBL/GenBank/DDBJ databases">
        <title>Vibrio sp. CB1-14 genome sequencing.</title>
        <authorList>
            <person name="Otstavnykh N."/>
            <person name="Isaeva M."/>
            <person name="Meleshko D."/>
        </authorList>
    </citation>
    <scope>NUCLEOTIDE SEQUENCE</scope>
    <source>
        <strain evidence="6">CB1-14</strain>
    </source>
</reference>
<dbReference type="InterPro" id="IPR058163">
    <property type="entry name" value="LysR-type_TF_proteobact-type"/>
</dbReference>
<dbReference type="PRINTS" id="PR00039">
    <property type="entry name" value="HTHLYSR"/>
</dbReference>
<dbReference type="InterPro" id="IPR005119">
    <property type="entry name" value="LysR_subst-bd"/>
</dbReference>
<dbReference type="SUPFAM" id="SSF46785">
    <property type="entry name" value="Winged helix' DNA-binding domain"/>
    <property type="match status" value="1"/>
</dbReference>
<dbReference type="GO" id="GO:0043565">
    <property type="term" value="F:sequence-specific DNA binding"/>
    <property type="evidence" value="ECO:0007669"/>
    <property type="project" value="TreeGrafter"/>
</dbReference>
<keyword evidence="3" id="KW-0238">DNA-binding</keyword>
<proteinExistence type="inferred from homology"/>
<evidence type="ECO:0000256" key="3">
    <source>
        <dbReference type="ARBA" id="ARBA00023125"/>
    </source>
</evidence>
<comment type="similarity">
    <text evidence="1">Belongs to the LysR transcriptional regulatory family.</text>
</comment>
<dbReference type="RefSeq" id="WP_353499542.1">
    <property type="nucleotide sequence ID" value="NZ_CP115921.1"/>
</dbReference>
<name>A0AAU8BNW7_9VIBR</name>
<dbReference type="PROSITE" id="PS50931">
    <property type="entry name" value="HTH_LYSR"/>
    <property type="match status" value="1"/>
</dbReference>
<evidence type="ECO:0000313" key="6">
    <source>
        <dbReference type="EMBL" id="XCD18399.1"/>
    </source>
</evidence>
<dbReference type="PANTHER" id="PTHR30537">
    <property type="entry name" value="HTH-TYPE TRANSCRIPTIONAL REGULATOR"/>
    <property type="match status" value="1"/>
</dbReference>
<dbReference type="KEGG" id="vck:PG915_16615"/>
<evidence type="ECO:0000256" key="1">
    <source>
        <dbReference type="ARBA" id="ARBA00009437"/>
    </source>
</evidence>